<name>A0A6G8AXM8_9ENTE</name>
<organism evidence="2 3">
    <name type="scientific">Vagococcus hydrophili</name>
    <dbReference type="NCBI Taxonomy" id="2714947"/>
    <lineage>
        <taxon>Bacteria</taxon>
        <taxon>Bacillati</taxon>
        <taxon>Bacillota</taxon>
        <taxon>Bacilli</taxon>
        <taxon>Lactobacillales</taxon>
        <taxon>Enterococcaceae</taxon>
        <taxon>Vagococcus</taxon>
    </lineage>
</organism>
<protein>
    <submittedName>
        <fullName evidence="2">Uncharacterized protein</fullName>
    </submittedName>
</protein>
<dbReference type="Proteomes" id="UP000501747">
    <property type="component" value="Chromosome"/>
</dbReference>
<dbReference type="KEGG" id="vhy:G7082_01810"/>
<evidence type="ECO:0000313" key="2">
    <source>
        <dbReference type="EMBL" id="QIL49712.1"/>
    </source>
</evidence>
<evidence type="ECO:0000313" key="3">
    <source>
        <dbReference type="Proteomes" id="UP000501747"/>
    </source>
</evidence>
<sequence>MTVLGLGAATTHAAPLVGQEKETKTQVTIQDEVDPTDPLDPTDPDQKHLTLEKVPANYDFTSKLQNKNYALSAVLDSENTIEVFNDRVSREWSVKANVKGDEITVGESANKLPITSFKINDIEIAKTGANGIVAKNAEGMTAENNTGSLKTAVNKVNIDFSDASNVLKVNDKINGTIQYKLYNTATAE</sequence>
<proteinExistence type="predicted"/>
<feature type="region of interest" description="Disordered" evidence="1">
    <location>
        <begin position="15"/>
        <end position="46"/>
    </location>
</feature>
<gene>
    <name evidence="2" type="ORF">G7082_01810</name>
</gene>
<dbReference type="AlphaFoldDB" id="A0A6G8AXM8"/>
<evidence type="ECO:0000256" key="1">
    <source>
        <dbReference type="SAM" id="MobiDB-lite"/>
    </source>
</evidence>
<keyword evidence="3" id="KW-1185">Reference proteome</keyword>
<accession>A0A6G8AXM8</accession>
<dbReference type="EMBL" id="CP049887">
    <property type="protein sequence ID" value="QIL49712.1"/>
    <property type="molecule type" value="Genomic_DNA"/>
</dbReference>
<feature type="compositionally biased region" description="Acidic residues" evidence="1">
    <location>
        <begin position="31"/>
        <end position="43"/>
    </location>
</feature>
<reference evidence="2 3" key="1">
    <citation type="submission" date="2020-03" db="EMBL/GenBank/DDBJ databases">
        <title>Vagococcus sp. nov., isolated from beetles.</title>
        <authorList>
            <person name="Hyun D.-W."/>
            <person name="Bae J.-W."/>
        </authorList>
    </citation>
    <scope>NUCLEOTIDE SEQUENCE [LARGE SCALE GENOMIC DNA]</scope>
    <source>
        <strain evidence="2 3">HDW17B</strain>
    </source>
</reference>